<reference evidence="3" key="1">
    <citation type="submission" date="2022-11" db="EMBL/GenBank/DDBJ databases">
        <title>Isolation and characterization of PLA-degrading bacterium Massilia sp. from Antarctic soil.</title>
        <authorList>
            <person name="Sato K."/>
            <person name="Gomez-Fuentes C."/>
            <person name="Ahmad S.A."/>
            <person name="Zulkharnain A."/>
        </authorList>
    </citation>
    <scope>NUCLEOTIDE SEQUENCE</scope>
    <source>
        <strain evidence="3">N-3</strain>
    </source>
</reference>
<gene>
    <name evidence="3" type="ORF">MasN3_35380</name>
</gene>
<dbReference type="InterPro" id="IPR021139">
    <property type="entry name" value="NYN"/>
</dbReference>
<keyword evidence="4" id="KW-1185">Reference proteome</keyword>
<evidence type="ECO:0000313" key="3">
    <source>
        <dbReference type="EMBL" id="BDT60044.1"/>
    </source>
</evidence>
<dbReference type="Gene3D" id="3.40.50.1010">
    <property type="entry name" value="5'-nuclease"/>
    <property type="match status" value="1"/>
</dbReference>
<dbReference type="RefSeq" id="WP_281909005.1">
    <property type="nucleotide sequence ID" value="NZ_AP026966.1"/>
</dbReference>
<feature type="region of interest" description="Disordered" evidence="1">
    <location>
        <begin position="166"/>
        <end position="189"/>
    </location>
</feature>
<feature type="compositionally biased region" description="Low complexity" evidence="1">
    <location>
        <begin position="408"/>
        <end position="445"/>
    </location>
</feature>
<dbReference type="Pfam" id="PF01936">
    <property type="entry name" value="NYN"/>
    <property type="match status" value="1"/>
</dbReference>
<name>A0ABM8C9U4_9BURK</name>
<sequence length="500" mass="53395">MATSDNISMAVFCDFENVALGVRDANYEKFDIKPVLERLLLKGSIVVKKAYCDWDRYKTFKAPMHEANFELIEIPHVRQSGKNSADIRLVVDALDLCYTKSHVDTFVIISGDSDFSPLVSKLRENAKRVIGVGVKQSTSDLLVANCDEFIFYDDLVREVRRAAAKRKEELDARRGQPSTRRPSDDKRREELEARKAQALEMVVETFDALVLERGDTGKIWASLLKDTLKRRRPDFSETFYGFRTFGNLLEEAQARGLFDFGRDEKSGTYVFRSASAPVAMPAPELVVAPDTPAGEEAAAVQGGEEAPQAEAKPERGRRGRGGRGGRGREAAPAAPELNAVDAALAAELLPGPAVTEEAAPEAAPAEAAPAAEPVAEPAADNAAEEAAAEPAPAPVKERRRAPRKPAAKKAAAPAAADLPDPAVAPDSAADAPAVAPAVAPEAAPENVSEPGSGEAAPSDADADAKPARKKSTRPAHKAPARKSAPRGRHPAKPKTPSENG</sequence>
<feature type="domain" description="HTH OST-type" evidence="2">
    <location>
        <begin position="198"/>
        <end position="275"/>
    </location>
</feature>
<dbReference type="PANTHER" id="PTHR35811">
    <property type="entry name" value="SLR1870 PROTEIN"/>
    <property type="match status" value="1"/>
</dbReference>
<feature type="compositionally biased region" description="Basic residues" evidence="1">
    <location>
        <begin position="397"/>
        <end position="407"/>
    </location>
</feature>
<proteinExistence type="predicted"/>
<dbReference type="CDD" id="cd11297">
    <property type="entry name" value="PIN_LabA-like_N_1"/>
    <property type="match status" value="1"/>
</dbReference>
<dbReference type="PROSITE" id="PS51644">
    <property type="entry name" value="HTH_OST"/>
    <property type="match status" value="1"/>
</dbReference>
<evidence type="ECO:0000256" key="1">
    <source>
        <dbReference type="SAM" id="MobiDB-lite"/>
    </source>
</evidence>
<dbReference type="Proteomes" id="UP001163336">
    <property type="component" value="Chromosome"/>
</dbReference>
<feature type="compositionally biased region" description="Low complexity" evidence="1">
    <location>
        <begin position="293"/>
        <end position="310"/>
    </location>
</feature>
<feature type="compositionally biased region" description="Basic residues" evidence="1">
    <location>
        <begin position="467"/>
        <end position="492"/>
    </location>
</feature>
<dbReference type="EMBL" id="AP026966">
    <property type="protein sequence ID" value="BDT60044.1"/>
    <property type="molecule type" value="Genomic_DNA"/>
</dbReference>
<feature type="compositionally biased region" description="Low complexity" evidence="1">
    <location>
        <begin position="351"/>
        <end position="381"/>
    </location>
</feature>
<dbReference type="InterPro" id="IPR025605">
    <property type="entry name" value="OST-HTH/LOTUS_dom"/>
</dbReference>
<organism evidence="3 4">
    <name type="scientific">Massilia varians</name>
    <dbReference type="NCBI Taxonomy" id="457921"/>
    <lineage>
        <taxon>Bacteria</taxon>
        <taxon>Pseudomonadati</taxon>
        <taxon>Pseudomonadota</taxon>
        <taxon>Betaproteobacteria</taxon>
        <taxon>Burkholderiales</taxon>
        <taxon>Oxalobacteraceae</taxon>
        <taxon>Telluria group</taxon>
        <taxon>Massilia</taxon>
    </lineage>
</organism>
<protein>
    <recommendedName>
        <fullName evidence="2">HTH OST-type domain-containing protein</fullName>
    </recommendedName>
</protein>
<evidence type="ECO:0000313" key="4">
    <source>
        <dbReference type="Proteomes" id="UP001163336"/>
    </source>
</evidence>
<feature type="region of interest" description="Disordered" evidence="1">
    <location>
        <begin position="293"/>
        <end position="334"/>
    </location>
</feature>
<evidence type="ECO:0000259" key="2">
    <source>
        <dbReference type="PROSITE" id="PS51644"/>
    </source>
</evidence>
<dbReference type="PANTHER" id="PTHR35811:SF1">
    <property type="entry name" value="HTH OST-TYPE DOMAIN-CONTAINING PROTEIN"/>
    <property type="match status" value="1"/>
</dbReference>
<accession>A0ABM8C9U4</accession>
<dbReference type="CDD" id="cd10146">
    <property type="entry name" value="LabA_like_C"/>
    <property type="match status" value="1"/>
</dbReference>
<feature type="region of interest" description="Disordered" evidence="1">
    <location>
        <begin position="351"/>
        <end position="500"/>
    </location>
</feature>